<dbReference type="InterPro" id="IPR031780">
    <property type="entry name" value="FAM65_N"/>
</dbReference>
<dbReference type="Pfam" id="PF15903">
    <property type="entry name" value="PL48"/>
    <property type="match status" value="1"/>
</dbReference>
<dbReference type="InterPro" id="IPR011989">
    <property type="entry name" value="ARM-like"/>
</dbReference>
<evidence type="ECO:0000256" key="1">
    <source>
        <dbReference type="ARBA" id="ARBA00005744"/>
    </source>
</evidence>
<dbReference type="InterPro" id="IPR016024">
    <property type="entry name" value="ARM-type_fold"/>
</dbReference>
<comment type="similarity">
    <text evidence="1">Belongs to the RIPOR family.</text>
</comment>
<dbReference type="SUPFAM" id="SSF48371">
    <property type="entry name" value="ARM repeat"/>
    <property type="match status" value="1"/>
</dbReference>
<name>A0A8D2KSV4_VARKO</name>
<accession>A0A8D2KSV4</accession>
<dbReference type="PANTHER" id="PTHR15829:SF15">
    <property type="entry name" value="RIPOR FAMILY MEMBER 3"/>
    <property type="match status" value="1"/>
</dbReference>
<dbReference type="PANTHER" id="PTHR15829">
    <property type="entry name" value="PROTEIN KINASE PKN/PRK1, EFFECTOR"/>
    <property type="match status" value="1"/>
</dbReference>
<dbReference type="InterPro" id="IPR026136">
    <property type="entry name" value="RIPOR3"/>
</dbReference>
<sequence length="670" mass="75801">CFRGTFLGKARFCFLGFTPFDTENLIFSPGSTTKFSVGSRKNSIYSWTPPNTPSFREKYYLVSIINLQAVVLSVDEAKDPCILSYLADCDFNMSLSLRSASQSLIKSSEGSLFSYEDQKGAESRNATPPSLPRAVPLALLQGGGVNGEPKDEHLLCQPLSHRTLDILQETPHADPAVSIPSCLLDQEKGERKSMAQDWNHSSAHRRKVLSAGQRGWKDDVDANADGNTRSIETILQEVLHLLKLQHPSPIQLEELEYQVFCIRGKLKPKKYHPKHSSVESLMVETVLESFNFLNADCSADELSSIGSSMISHRPLPQLCCPAPALLQSHRILTKELTTGSDDLDTLLEVHLQLCRVLLQKLVTPNLAPIVQENLLEDLSQQKHVLEIISALAAPVPRNLTSVEEIIQKAKKQKHCLKIWSECTEQGSILFCPVERFWNPLKYILMFKSKEKYQGHLEKVLQMFLQHLVGGSLLFLPPDFPVESVTLFQFYSYLEKHHVNNLEKYLARFAKEVILIEELQRPGRMKKIKKLKGKQLNQLQPLPQTLKLLAVLQFDENHRVGRVARSCLSRAAANRNFREKALLFYTDLLSHEDAKLQQAACLALKHLRGIESIEQIARLCLSEVEEVRNAARETTLSFGEKGRLAFEKMDKICCELRDTMYQEAEIEITVF</sequence>
<organism evidence="3 4">
    <name type="scientific">Varanus komodoensis</name>
    <name type="common">Komodo dragon</name>
    <dbReference type="NCBI Taxonomy" id="61221"/>
    <lineage>
        <taxon>Eukaryota</taxon>
        <taxon>Metazoa</taxon>
        <taxon>Chordata</taxon>
        <taxon>Craniata</taxon>
        <taxon>Vertebrata</taxon>
        <taxon>Euteleostomi</taxon>
        <taxon>Lepidosauria</taxon>
        <taxon>Squamata</taxon>
        <taxon>Bifurcata</taxon>
        <taxon>Unidentata</taxon>
        <taxon>Episquamata</taxon>
        <taxon>Toxicofera</taxon>
        <taxon>Anguimorpha</taxon>
        <taxon>Paleoanguimorpha</taxon>
        <taxon>Varanoidea</taxon>
        <taxon>Varanidae</taxon>
        <taxon>Varanus</taxon>
    </lineage>
</organism>
<dbReference type="Proteomes" id="UP000694545">
    <property type="component" value="Unplaced"/>
</dbReference>
<reference evidence="3" key="1">
    <citation type="submission" date="2025-08" db="UniProtKB">
        <authorList>
            <consortium name="Ensembl"/>
        </authorList>
    </citation>
    <scope>IDENTIFICATION</scope>
</reference>
<keyword evidence="4" id="KW-1185">Reference proteome</keyword>
<dbReference type="AlphaFoldDB" id="A0A8D2KSV4"/>
<evidence type="ECO:0000259" key="2">
    <source>
        <dbReference type="Pfam" id="PF15903"/>
    </source>
</evidence>
<feature type="domain" description="FAM65 N-terminal" evidence="2">
    <location>
        <begin position="17"/>
        <end position="62"/>
    </location>
</feature>
<dbReference type="Ensembl" id="ENSVKKT00000004809.1">
    <property type="protein sequence ID" value="ENSVKKP00000004680.1"/>
    <property type="gene ID" value="ENSVKKG00000003490.1"/>
</dbReference>
<protein>
    <submittedName>
        <fullName evidence="3">RIPOR family member 3</fullName>
    </submittedName>
</protein>
<evidence type="ECO:0000313" key="3">
    <source>
        <dbReference type="Ensembl" id="ENSVKKP00000004680.1"/>
    </source>
</evidence>
<evidence type="ECO:0000313" key="4">
    <source>
        <dbReference type="Proteomes" id="UP000694545"/>
    </source>
</evidence>
<dbReference type="OMA" id="HICHEKS"/>
<reference evidence="3" key="2">
    <citation type="submission" date="2025-09" db="UniProtKB">
        <authorList>
            <consortium name="Ensembl"/>
        </authorList>
    </citation>
    <scope>IDENTIFICATION</scope>
</reference>
<proteinExistence type="inferred from homology"/>
<dbReference type="Gene3D" id="1.25.10.10">
    <property type="entry name" value="Leucine-rich Repeat Variant"/>
    <property type="match status" value="1"/>
</dbReference>